<name>A0A0B4XE19_9HYPH</name>
<dbReference type="HOGENOM" id="CLU_135042_0_0_5"/>
<feature type="coiled-coil region" evidence="1">
    <location>
        <begin position="62"/>
        <end position="89"/>
    </location>
</feature>
<keyword evidence="3" id="KW-1185">Reference proteome</keyword>
<sequence length="157" mass="17169">MFAVQGALCGDAKSNWRSNMPKRDTTPLEGLDTDVELQAHLAALEAETYSAPDSGPPEARPFQRVRDDLDQVRDEIENLRSRLSLVKQRAVIVARSNLEWADASAHDQLGTYPWAKLAGAMAATAIGARLLRRLPVSAIATVAIPLIVARLEAKSRR</sequence>
<protein>
    <submittedName>
        <fullName evidence="2">Uncharacterized protein</fullName>
    </submittedName>
</protein>
<evidence type="ECO:0000256" key="1">
    <source>
        <dbReference type="SAM" id="Coils"/>
    </source>
</evidence>
<keyword evidence="2" id="KW-0614">Plasmid</keyword>
<reference evidence="2 3" key="1">
    <citation type="submission" date="2013-11" db="EMBL/GenBank/DDBJ databases">
        <title>Complete genome sequence of Rhizobium gallicum bv. gallicum R602.</title>
        <authorList>
            <person name="Bustos P."/>
            <person name="Santamaria R.I."/>
            <person name="Lozano L."/>
            <person name="Acosta J.L."/>
            <person name="Ormeno-Orrillo E."/>
            <person name="Rogel M.A."/>
            <person name="Romero D."/>
            <person name="Cevallos M.A."/>
            <person name="Martinez-Romero E."/>
            <person name="Gonzalez V."/>
        </authorList>
    </citation>
    <scope>NUCLEOTIDE SEQUENCE [LARGE SCALE GENOMIC DNA]</scope>
    <source>
        <strain evidence="2 3">R602</strain>
        <plasmid evidence="2 3">pRgalR602c</plasmid>
    </source>
</reference>
<dbReference type="Proteomes" id="UP000031368">
    <property type="component" value="Plasmid pRgalR602c"/>
</dbReference>
<keyword evidence="1" id="KW-0175">Coiled coil</keyword>
<dbReference type="AlphaFoldDB" id="A0A0B4XE19"/>
<organism evidence="2 3">
    <name type="scientific">Rhizobium gallicum bv. gallicum R602sp</name>
    <dbReference type="NCBI Taxonomy" id="1041138"/>
    <lineage>
        <taxon>Bacteria</taxon>
        <taxon>Pseudomonadati</taxon>
        <taxon>Pseudomonadota</taxon>
        <taxon>Alphaproteobacteria</taxon>
        <taxon>Hyphomicrobiales</taxon>
        <taxon>Rhizobiaceae</taxon>
        <taxon>Rhizobium/Agrobacterium group</taxon>
        <taxon>Rhizobium</taxon>
    </lineage>
</organism>
<dbReference type="EMBL" id="CP006880">
    <property type="protein sequence ID" value="AJD45341.1"/>
    <property type="molecule type" value="Genomic_DNA"/>
</dbReference>
<geneLocation type="plasmid" evidence="2 3">
    <name>pRgalR602c</name>
</geneLocation>
<evidence type="ECO:0000313" key="3">
    <source>
        <dbReference type="Proteomes" id="UP000031368"/>
    </source>
</evidence>
<evidence type="ECO:0000313" key="2">
    <source>
        <dbReference type="EMBL" id="AJD45341.1"/>
    </source>
</evidence>
<gene>
    <name evidence="2" type="ORF">RGR602_PC01314</name>
</gene>
<proteinExistence type="predicted"/>
<dbReference type="KEGG" id="rga:RGR602_PC01314"/>
<accession>A0A0B4XE19</accession>